<evidence type="ECO:0000256" key="1">
    <source>
        <dbReference type="SAM" id="SignalP"/>
    </source>
</evidence>
<accession>A0A8D2PH67</accession>
<dbReference type="InterPro" id="IPR013783">
    <property type="entry name" value="Ig-like_fold"/>
</dbReference>
<name>A0A8D2PH67_ZOSLA</name>
<dbReference type="Gene3D" id="2.60.40.10">
    <property type="entry name" value="Immunoglobulins"/>
    <property type="match status" value="1"/>
</dbReference>
<dbReference type="AlphaFoldDB" id="A0A8D2PH67"/>
<keyword evidence="3" id="KW-1185">Reference proteome</keyword>
<dbReference type="GO" id="GO:0038023">
    <property type="term" value="F:signaling receptor activity"/>
    <property type="evidence" value="ECO:0007669"/>
    <property type="project" value="InterPro"/>
</dbReference>
<dbReference type="PANTHER" id="PTHR15343">
    <property type="entry name" value="CD7"/>
    <property type="match status" value="1"/>
</dbReference>
<protein>
    <submittedName>
        <fullName evidence="2">Uncharacterized protein</fullName>
    </submittedName>
</protein>
<feature type="chain" id="PRO_5034430440" evidence="1">
    <location>
        <begin position="24"/>
        <end position="193"/>
    </location>
</feature>
<dbReference type="SUPFAM" id="SSF48726">
    <property type="entry name" value="Immunoglobulin"/>
    <property type="match status" value="1"/>
</dbReference>
<dbReference type="PANTHER" id="PTHR15343:SF0">
    <property type="entry name" value="T-CELL ANTIGEN CD7"/>
    <property type="match status" value="1"/>
</dbReference>
<reference evidence="2" key="1">
    <citation type="submission" date="2025-08" db="UniProtKB">
        <authorList>
            <consortium name="Ensembl"/>
        </authorList>
    </citation>
    <scope>IDENTIFICATION</scope>
</reference>
<reference evidence="2" key="2">
    <citation type="submission" date="2025-09" db="UniProtKB">
        <authorList>
            <consortium name="Ensembl"/>
        </authorList>
    </citation>
    <scope>IDENTIFICATION</scope>
</reference>
<dbReference type="Proteomes" id="UP000694401">
    <property type="component" value="Unassembled WGS sequence"/>
</dbReference>
<feature type="signal peptide" evidence="1">
    <location>
        <begin position="1"/>
        <end position="23"/>
    </location>
</feature>
<dbReference type="Ensembl" id="ENSZLMT00000014833.1">
    <property type="protein sequence ID" value="ENSZLMP00000014434.1"/>
    <property type="gene ID" value="ENSZLMG00000010055.1"/>
</dbReference>
<sequence length="193" mass="21962">PIIRGTLILQFQLHFLFLGGGSEQPTDVISAWEGDSISITCPMKGSQNQVVMYLRVIGQNVHVINFLKNKTLKINPVFANRANYSEEGENLRITLHRLQESDSEIYQCSEIVEVNDRPKQLYGKKTIVVVKGFAIPPLNKGKYRSIFEIKDWKKTQRVGESFSTLMGHALCDLIQTNSPQISLWLDLTREGRQ</sequence>
<proteinExistence type="predicted"/>
<dbReference type="GO" id="GO:0016020">
    <property type="term" value="C:membrane"/>
    <property type="evidence" value="ECO:0007669"/>
    <property type="project" value="InterPro"/>
</dbReference>
<dbReference type="GO" id="GO:0002250">
    <property type="term" value="P:adaptive immune response"/>
    <property type="evidence" value="ECO:0007669"/>
    <property type="project" value="InterPro"/>
</dbReference>
<dbReference type="InterPro" id="IPR039090">
    <property type="entry name" value="CD7"/>
</dbReference>
<dbReference type="InterPro" id="IPR036179">
    <property type="entry name" value="Ig-like_dom_sf"/>
</dbReference>
<evidence type="ECO:0000313" key="3">
    <source>
        <dbReference type="Proteomes" id="UP000694401"/>
    </source>
</evidence>
<keyword evidence="1" id="KW-0732">Signal</keyword>
<organism evidence="2 3">
    <name type="scientific">Zosterops lateralis melanops</name>
    <dbReference type="NCBI Taxonomy" id="1220523"/>
    <lineage>
        <taxon>Eukaryota</taxon>
        <taxon>Metazoa</taxon>
        <taxon>Chordata</taxon>
        <taxon>Craniata</taxon>
        <taxon>Vertebrata</taxon>
        <taxon>Euteleostomi</taxon>
        <taxon>Archelosauria</taxon>
        <taxon>Archosauria</taxon>
        <taxon>Dinosauria</taxon>
        <taxon>Saurischia</taxon>
        <taxon>Theropoda</taxon>
        <taxon>Coelurosauria</taxon>
        <taxon>Aves</taxon>
        <taxon>Neognathae</taxon>
        <taxon>Neoaves</taxon>
        <taxon>Telluraves</taxon>
        <taxon>Australaves</taxon>
        <taxon>Passeriformes</taxon>
        <taxon>Sylvioidea</taxon>
        <taxon>Zosteropidae</taxon>
        <taxon>Zosterops</taxon>
    </lineage>
</organism>
<evidence type="ECO:0000313" key="2">
    <source>
        <dbReference type="Ensembl" id="ENSZLMP00000014434.1"/>
    </source>
</evidence>